<dbReference type="STRING" id="3988.B9RGL3"/>
<dbReference type="Proteomes" id="UP000008311">
    <property type="component" value="Unassembled WGS sequence"/>
</dbReference>
<dbReference type="OrthoDB" id="41532at2759"/>
<reference evidence="3" key="1">
    <citation type="journal article" date="2010" name="Nat. Biotechnol.">
        <title>Draft genome sequence of the oilseed species Ricinus communis.</title>
        <authorList>
            <person name="Chan A.P."/>
            <person name="Crabtree J."/>
            <person name="Zhao Q."/>
            <person name="Lorenzi H."/>
            <person name="Orvis J."/>
            <person name="Puiu D."/>
            <person name="Melake-Berhan A."/>
            <person name="Jones K.M."/>
            <person name="Redman J."/>
            <person name="Chen G."/>
            <person name="Cahoon E.B."/>
            <person name="Gedil M."/>
            <person name="Stanke M."/>
            <person name="Haas B.J."/>
            <person name="Wortman J.R."/>
            <person name="Fraser-Liggett C.M."/>
            <person name="Ravel J."/>
            <person name="Rabinowicz P.D."/>
        </authorList>
    </citation>
    <scope>NUCLEOTIDE SEQUENCE [LARGE SCALE GENOMIC DNA]</scope>
    <source>
        <strain evidence="3">cv. Hale</strain>
    </source>
</reference>
<dbReference type="InterPro" id="IPR016181">
    <property type="entry name" value="Acyl_CoA_acyltransferase"/>
</dbReference>
<evidence type="ECO:0000313" key="3">
    <source>
        <dbReference type="Proteomes" id="UP000008311"/>
    </source>
</evidence>
<dbReference type="Pfam" id="PF00583">
    <property type="entry name" value="Acetyltransf_1"/>
    <property type="match status" value="1"/>
</dbReference>
<accession>B9RGL3</accession>
<dbReference type="PANTHER" id="PTHR47370">
    <property type="entry name" value="ACYL-COA N-ACYLTRANSFERASES (NAT) SUPERFAMILY PROTEIN"/>
    <property type="match status" value="1"/>
</dbReference>
<gene>
    <name evidence="2" type="ORF">RCOM_1441580</name>
</gene>
<dbReference type="SUPFAM" id="SSF55729">
    <property type="entry name" value="Acyl-CoA N-acyltransferases (Nat)"/>
    <property type="match status" value="1"/>
</dbReference>
<dbReference type="FunFam" id="3.40.630.30:FF:000116">
    <property type="entry name" value="Putative N-acetyltransferase HLS1"/>
    <property type="match status" value="1"/>
</dbReference>
<evidence type="ECO:0000313" key="2">
    <source>
        <dbReference type="EMBL" id="EEF49225.1"/>
    </source>
</evidence>
<sequence length="406" mass="46068">MSLRVAAENFPLSPVTGEELTVREYEEGRDKAAVEEMEKLCEVGQRGKPSLVTDLLGDPICRVRYFPSYVMLVAEYGKERQIVGVIRVCIKTVTRGNSSDYVKLAYILGLRVSPTHRRLGIGSKLVQEIEEWCKQKGAEYAYMATDCTNEPSINLFTRKCSYTKFRTLSMLVQPVHAHYKPIDSDVAIVRLTAKLAESIYCRAFADAEFFPKDIDTILSSRLNLGTFMAMPKKFLSKWDPKTGILPSNFAILSVWNTKEVFKLQVKGVSKLTYACCKGSRLLDSWMPWLRLPSFPDVFRQFGVYFLHGLHMEGKHASRLMKALCAFAHNMARDDDGCGAVVAEVGHCDPVGKVIPHWRKFSWAEDLWCIKKMSDDEKQNVDENCGPSDWMRSRPASSVIFVDPRDF</sequence>
<name>B9RGL3_RICCO</name>
<dbReference type="PANTHER" id="PTHR47370:SF6">
    <property type="entry name" value="N-ACETYLTRANSFERASE HLS1-RELATED"/>
    <property type="match status" value="1"/>
</dbReference>
<dbReference type="CDD" id="cd04301">
    <property type="entry name" value="NAT_SF"/>
    <property type="match status" value="1"/>
</dbReference>
<feature type="domain" description="N-acetyltransferase" evidence="1">
    <location>
        <begin position="20"/>
        <end position="192"/>
    </location>
</feature>
<evidence type="ECO:0000259" key="1">
    <source>
        <dbReference type="PROSITE" id="PS51186"/>
    </source>
</evidence>
<dbReference type="EMBL" id="EQ973778">
    <property type="protein sequence ID" value="EEF49225.1"/>
    <property type="molecule type" value="Genomic_DNA"/>
</dbReference>
<dbReference type="eggNOG" id="ENOG502RFA7">
    <property type="taxonomic scope" value="Eukaryota"/>
</dbReference>
<dbReference type="OMA" id="AKYAYMA"/>
<organism evidence="2 3">
    <name type="scientific">Ricinus communis</name>
    <name type="common">Castor bean</name>
    <dbReference type="NCBI Taxonomy" id="3988"/>
    <lineage>
        <taxon>Eukaryota</taxon>
        <taxon>Viridiplantae</taxon>
        <taxon>Streptophyta</taxon>
        <taxon>Embryophyta</taxon>
        <taxon>Tracheophyta</taxon>
        <taxon>Spermatophyta</taxon>
        <taxon>Magnoliopsida</taxon>
        <taxon>eudicotyledons</taxon>
        <taxon>Gunneridae</taxon>
        <taxon>Pentapetalae</taxon>
        <taxon>rosids</taxon>
        <taxon>fabids</taxon>
        <taxon>Malpighiales</taxon>
        <taxon>Euphorbiaceae</taxon>
        <taxon>Acalyphoideae</taxon>
        <taxon>Acalypheae</taxon>
        <taxon>Ricinus</taxon>
    </lineage>
</organism>
<protein>
    <submittedName>
        <fullName evidence="2">N-acetyltransferase, putative</fullName>
    </submittedName>
</protein>
<dbReference type="GO" id="GO:0016747">
    <property type="term" value="F:acyltransferase activity, transferring groups other than amino-acyl groups"/>
    <property type="evidence" value="ECO:0000318"/>
    <property type="project" value="GO_Central"/>
</dbReference>
<proteinExistence type="predicted"/>
<dbReference type="InterPro" id="IPR000182">
    <property type="entry name" value="GNAT_dom"/>
</dbReference>
<dbReference type="KEGG" id="rcu:8280241"/>
<keyword evidence="3" id="KW-1185">Reference proteome</keyword>
<dbReference type="PROSITE" id="PS51186">
    <property type="entry name" value="GNAT"/>
    <property type="match status" value="1"/>
</dbReference>
<dbReference type="InterPro" id="IPR052810">
    <property type="entry name" value="Plant_NAT"/>
</dbReference>
<dbReference type="AlphaFoldDB" id="B9RGL3"/>
<dbReference type="Gene3D" id="3.40.630.30">
    <property type="match status" value="1"/>
</dbReference>
<dbReference type="InParanoid" id="B9RGL3"/>